<dbReference type="PANTHER" id="PTHR46928:SF1">
    <property type="entry name" value="MESENCHYME-SPECIFIC CELL SURFACE GLYCOPROTEIN"/>
    <property type="match status" value="1"/>
</dbReference>
<reference evidence="4" key="1">
    <citation type="submission" date="2015-01" db="EMBL/GenBank/DDBJ databases">
        <authorList>
            <person name="Paterson Steve"/>
        </authorList>
    </citation>
    <scope>NUCLEOTIDE SEQUENCE [LARGE SCALE GENOMIC DNA]</scope>
    <source>
        <strain evidence="4">OBR1</strain>
    </source>
</reference>
<keyword evidence="4" id="KW-1185">Reference proteome</keyword>
<feature type="domain" description="Choice-of-anchor I" evidence="2">
    <location>
        <begin position="62"/>
        <end position="344"/>
    </location>
</feature>
<dbReference type="STRING" id="1109412.BN1221_00260c"/>
<dbReference type="NCBIfam" id="NF038117">
    <property type="entry name" value="choice_anch_I"/>
    <property type="match status" value="1"/>
</dbReference>
<dbReference type="InterPro" id="IPR055188">
    <property type="entry name" value="Choice_anch_I"/>
</dbReference>
<feature type="chain" id="PRO_5005194388" evidence="1">
    <location>
        <begin position="31"/>
        <end position="643"/>
    </location>
</feature>
<dbReference type="EMBL" id="CGIG01000001">
    <property type="protein sequence ID" value="CPR13856.1"/>
    <property type="molecule type" value="Genomic_DNA"/>
</dbReference>
<dbReference type="InterPro" id="IPR015943">
    <property type="entry name" value="WD40/YVTN_repeat-like_dom_sf"/>
</dbReference>
<gene>
    <name evidence="3" type="ORF">BN1221_00260c</name>
</gene>
<dbReference type="PANTHER" id="PTHR46928">
    <property type="entry name" value="MESENCHYME-SPECIFIC CELL SURFACE GLYCOPROTEIN"/>
    <property type="match status" value="1"/>
</dbReference>
<dbReference type="Proteomes" id="UP000044377">
    <property type="component" value="Unassembled WGS sequence"/>
</dbReference>
<name>A0A0G4JQ39_9GAMM</name>
<feature type="domain" description="Choice-of-anchor I" evidence="2">
    <location>
        <begin position="437"/>
        <end position="638"/>
    </location>
</feature>
<organism evidence="3 4">
    <name type="scientific">Brenneria goodwinii</name>
    <dbReference type="NCBI Taxonomy" id="1109412"/>
    <lineage>
        <taxon>Bacteria</taxon>
        <taxon>Pseudomonadati</taxon>
        <taxon>Pseudomonadota</taxon>
        <taxon>Gammaproteobacteria</taxon>
        <taxon>Enterobacterales</taxon>
        <taxon>Pectobacteriaceae</taxon>
        <taxon>Brenneria</taxon>
    </lineage>
</organism>
<dbReference type="Pfam" id="PF22494">
    <property type="entry name" value="choice_anch_I"/>
    <property type="match status" value="2"/>
</dbReference>
<proteinExistence type="predicted"/>
<dbReference type="OrthoDB" id="145213at2"/>
<dbReference type="InterPro" id="IPR052956">
    <property type="entry name" value="Mesenchyme-surface_protein"/>
</dbReference>
<dbReference type="Gene3D" id="2.130.10.10">
    <property type="entry name" value="YVTN repeat-like/Quinoprotein amine dehydrogenase"/>
    <property type="match status" value="1"/>
</dbReference>
<keyword evidence="3" id="KW-0378">Hydrolase</keyword>
<feature type="signal peptide" evidence="1">
    <location>
        <begin position="1"/>
        <end position="30"/>
    </location>
</feature>
<dbReference type="EC" id="3.1.3.1" evidence="3"/>
<accession>A0A0G4JQ39</accession>
<dbReference type="SUPFAM" id="SSF51004">
    <property type="entry name" value="C-terminal (heme d1) domain of cytochrome cd1-nitrite reductase"/>
    <property type="match status" value="1"/>
</dbReference>
<protein>
    <submittedName>
        <fullName evidence="3">Alkaline phosphatase</fullName>
        <ecNumber evidence="3">3.1.3.1</ecNumber>
    </submittedName>
</protein>
<keyword evidence="1" id="KW-0732">Signal</keyword>
<evidence type="ECO:0000259" key="2">
    <source>
        <dbReference type="Pfam" id="PF22494"/>
    </source>
</evidence>
<dbReference type="RefSeq" id="WP_048635775.1">
    <property type="nucleotide sequence ID" value="NZ_CGIG01000001.1"/>
</dbReference>
<dbReference type="AlphaFoldDB" id="A0A0G4JQ39"/>
<sequence length="643" mass="68012">MNDLPTPPRRFRLSALGAILAAVMAASAHAETAVGKPASEASPTGIALEKIGGYAAGVFGKSAAEIVNYDAGSQRAFVVNALAGALDVLDLSDPAHPKLLQTLKTENILPGSEVNSVAVRNGLVALAIEAGDKTEPGRVALYNAADLRLIGHVAVGALPDNLVFTPDGKTLLVANEGEPNDDYSKDPEGSVSIINVANPASPEVRTAAFGAFNDRADELRGKGVRIYGPNASVAQDLEPEYIAVADDGKTAWATLQENNALAKIDIAKASVIDILPLGFKDHGKTGNEIDVSDGDGDPKLVGVDIRTWPGLRGLYLPDSIAAYTAPADGNTYLVTANEGDARAWGEDNDAYWAGDASKGFVEEFRVKHLVHQKGFDRRAGDDLPPQLRQLAAGALLNPQIFGYCGAKAGDAGDCRADDKLGRLKVTWTEGYRRDAQGKPVLFNTRGEQDAHGDRLMYDALYTYGGRSVSIRDANGILVWDSGADFEKLFANQINTRSGKACALSSAGNSVPCKAFFNANHEAGASLDNRSDDKGPEPEGVVLGGIGGKTYAFVGLERFGGVLVYDVTNPRAPVLEDYINTRTDWTTKELKSLDWKTQGAAVGDLGPEGLAFVPAEQSPNGEPLLLVGYEVSGTTAVYRLKLNY</sequence>
<dbReference type="InterPro" id="IPR011048">
    <property type="entry name" value="Haem_d1_sf"/>
</dbReference>
<evidence type="ECO:0000256" key="1">
    <source>
        <dbReference type="SAM" id="SignalP"/>
    </source>
</evidence>
<dbReference type="GO" id="GO:0004035">
    <property type="term" value="F:alkaline phosphatase activity"/>
    <property type="evidence" value="ECO:0007669"/>
    <property type="project" value="UniProtKB-EC"/>
</dbReference>
<evidence type="ECO:0000313" key="3">
    <source>
        <dbReference type="EMBL" id="CPR13856.1"/>
    </source>
</evidence>
<evidence type="ECO:0000313" key="4">
    <source>
        <dbReference type="Proteomes" id="UP000044377"/>
    </source>
</evidence>